<dbReference type="CDD" id="cd17992">
    <property type="entry name" value="DEXHc_RecG"/>
    <property type="match status" value="1"/>
</dbReference>
<dbReference type="PANTHER" id="PTHR47964:SF1">
    <property type="entry name" value="ATP-DEPENDENT DNA HELICASE HOMOLOG RECG, CHLOROPLASTIC"/>
    <property type="match status" value="1"/>
</dbReference>
<proteinExistence type="predicted"/>
<evidence type="ECO:0000256" key="3">
    <source>
        <dbReference type="ARBA" id="ARBA00022801"/>
    </source>
</evidence>
<dbReference type="NCBIfam" id="NF008167">
    <property type="entry name" value="PRK10917.2-1"/>
    <property type="match status" value="1"/>
</dbReference>
<dbReference type="GO" id="GO:0004386">
    <property type="term" value="F:helicase activity"/>
    <property type="evidence" value="ECO:0007669"/>
    <property type="project" value="UniProtKB-KW"/>
</dbReference>
<dbReference type="SMART" id="SM00487">
    <property type="entry name" value="DEXDc"/>
    <property type="match status" value="1"/>
</dbReference>
<evidence type="ECO:0000256" key="7">
    <source>
        <dbReference type="ARBA" id="ARBA00023204"/>
    </source>
</evidence>
<evidence type="ECO:0000256" key="1">
    <source>
        <dbReference type="ARBA" id="ARBA00022741"/>
    </source>
</evidence>
<keyword evidence="7" id="KW-0234">DNA repair</keyword>
<dbReference type="Gene3D" id="2.40.50.140">
    <property type="entry name" value="Nucleic acid-binding proteins"/>
    <property type="match status" value="1"/>
</dbReference>
<feature type="domain" description="Helicase ATP-binding" evidence="8">
    <location>
        <begin position="287"/>
        <end position="461"/>
    </location>
</feature>
<dbReference type="PANTHER" id="PTHR47964">
    <property type="entry name" value="ATP-DEPENDENT DNA HELICASE HOMOLOG RECG, CHLOROPLASTIC"/>
    <property type="match status" value="1"/>
</dbReference>
<evidence type="ECO:0000259" key="8">
    <source>
        <dbReference type="PROSITE" id="PS51192"/>
    </source>
</evidence>
<dbReference type="Pfam" id="PF00270">
    <property type="entry name" value="DEAD"/>
    <property type="match status" value="1"/>
</dbReference>
<dbReference type="Pfam" id="PF00271">
    <property type="entry name" value="Helicase_C"/>
    <property type="match status" value="1"/>
</dbReference>
<dbReference type="InterPro" id="IPR011545">
    <property type="entry name" value="DEAD/DEAH_box_helicase_dom"/>
</dbReference>
<dbReference type="PROSITE" id="PS51192">
    <property type="entry name" value="HELICASE_ATP_BIND_1"/>
    <property type="match status" value="1"/>
</dbReference>
<dbReference type="SMART" id="SM00490">
    <property type="entry name" value="HELICc"/>
    <property type="match status" value="1"/>
</dbReference>
<dbReference type="PROSITE" id="PS51194">
    <property type="entry name" value="HELICASE_CTER"/>
    <property type="match status" value="1"/>
</dbReference>
<dbReference type="InterPro" id="IPR014001">
    <property type="entry name" value="Helicase_ATP-bd"/>
</dbReference>
<dbReference type="SUPFAM" id="SSF50249">
    <property type="entry name" value="Nucleic acid-binding proteins"/>
    <property type="match status" value="1"/>
</dbReference>
<evidence type="ECO:0000256" key="6">
    <source>
        <dbReference type="ARBA" id="ARBA00023125"/>
    </source>
</evidence>
<dbReference type="EMBL" id="CP059572">
    <property type="protein sequence ID" value="QXJ24856.1"/>
    <property type="molecule type" value="Genomic_DNA"/>
</dbReference>
<evidence type="ECO:0000256" key="2">
    <source>
        <dbReference type="ARBA" id="ARBA00022763"/>
    </source>
</evidence>
<dbReference type="Gene3D" id="3.40.50.300">
    <property type="entry name" value="P-loop containing nucleotide triphosphate hydrolases"/>
    <property type="match status" value="2"/>
</dbReference>
<keyword evidence="11" id="KW-1185">Reference proteome</keyword>
<gene>
    <name evidence="10" type="primary">recG</name>
    <name evidence="10" type="ORF">AGRA3207_006264</name>
</gene>
<feature type="domain" description="Helicase C-terminal" evidence="9">
    <location>
        <begin position="497"/>
        <end position="655"/>
    </location>
</feature>
<organism evidence="10 11">
    <name type="scientific">Actinomadura graeca</name>
    <dbReference type="NCBI Taxonomy" id="2750812"/>
    <lineage>
        <taxon>Bacteria</taxon>
        <taxon>Bacillati</taxon>
        <taxon>Actinomycetota</taxon>
        <taxon>Actinomycetes</taxon>
        <taxon>Streptosporangiales</taxon>
        <taxon>Thermomonosporaceae</taxon>
        <taxon>Actinomadura</taxon>
    </lineage>
</organism>
<dbReference type="Pfam" id="PF17191">
    <property type="entry name" value="RecG_wedge"/>
    <property type="match status" value="1"/>
</dbReference>
<evidence type="ECO:0000256" key="5">
    <source>
        <dbReference type="ARBA" id="ARBA00022840"/>
    </source>
</evidence>
<accession>A0ABX8R196</accession>
<dbReference type="InterPro" id="IPR001650">
    <property type="entry name" value="Helicase_C-like"/>
</dbReference>
<dbReference type="InterPro" id="IPR027417">
    <property type="entry name" value="P-loop_NTPase"/>
</dbReference>
<evidence type="ECO:0000313" key="10">
    <source>
        <dbReference type="EMBL" id="QXJ24856.1"/>
    </source>
</evidence>
<keyword evidence="5" id="KW-0067">ATP-binding</keyword>
<dbReference type="InterPro" id="IPR012340">
    <property type="entry name" value="NA-bd_OB-fold"/>
</dbReference>
<evidence type="ECO:0000256" key="4">
    <source>
        <dbReference type="ARBA" id="ARBA00022806"/>
    </source>
</evidence>
<keyword evidence="2" id="KW-0227">DNA damage</keyword>
<sequence length="728" mass="78779">MANLDEPLRNVLGDKTAKVLEKGLDLRTVGDLVHHYPRRYAHRGELTPLSGLQDGEHVTVMAEVVKVQGRAITRSPGYVLEITVTDGTGQLKLSFFGRKGSYRAERELAPGTRGLFAGKISTYVPRSGNVQRQLTHPQYKVVAEKSAEQAAQEWADEIIPIYPSTKGLAIETIGTSVGMVLDQLDLPADPMPAPLLGRRRLIGLREAYEGIHRPGSWEELGRAKARLKWDEAFVVQVALAQRRLAAAALPATPRPPSFGGILAEFDARLPFELTEGQRQVGDEIAADLALEHPMHRLLQGDVGAGKTVIALRAMLQVVDGGGQAALLAPTEVLAQQHHRSITAMLGDLAQAGQIGGAEHATRVALLTGSQGAKARKAALLDAASGGAGIVVGTHALLQESVQFADLGLVVVDEQHRFGVEQRDALREKTAGGRPHVLVMTATPIPRTVAMTVFGDLETSVLGQLPAGRSEIRTHVVPPERPAFLARTWERIREEAAQGRQVYIVCPRIGEQEGDEGDSFEQEGDRRSPLGIMELLPKLEELLHGLRVGVLHGKLHPDEKDAVMRRFTDRELDVLLATTVIEVGVDVPNATVMVIMDADRFGVSQLHQLRGRVGRGSLHGLCLLVTDAEPGSKARERLDAVASTTDGFKLSRLDLEQRREGDVLGAAQAGRSSSLRLLTLQRDEDVIRDARDEATALVGDDPDLTGHPGLATVLDSLLDEDRADFLEKG</sequence>
<dbReference type="CDD" id="cd04488">
    <property type="entry name" value="RecG_wedge_OBF"/>
    <property type="match status" value="1"/>
</dbReference>
<dbReference type="RefSeq" id="WP_231330757.1">
    <property type="nucleotide sequence ID" value="NZ_CP059572.1"/>
</dbReference>
<name>A0ABX8R196_9ACTN</name>
<reference evidence="10" key="1">
    <citation type="submission" date="2020-07" db="EMBL/GenBank/DDBJ databases">
        <authorList>
            <person name="Tarantini F.S."/>
            <person name="Hong K.W."/>
            <person name="Chan K.G."/>
        </authorList>
    </citation>
    <scope>NUCLEOTIDE SEQUENCE</scope>
    <source>
        <strain evidence="10">32-07</strain>
    </source>
</reference>
<keyword evidence="3" id="KW-0378">Hydrolase</keyword>
<protein>
    <submittedName>
        <fullName evidence="10">ATP-dependent DNA helicase RecG</fullName>
    </submittedName>
</protein>
<keyword evidence="1" id="KW-0547">Nucleotide-binding</keyword>
<keyword evidence="6" id="KW-0238">DNA-binding</keyword>
<evidence type="ECO:0000259" key="9">
    <source>
        <dbReference type="PROSITE" id="PS51194"/>
    </source>
</evidence>
<dbReference type="Proteomes" id="UP001049518">
    <property type="component" value="Chromosome"/>
</dbReference>
<dbReference type="InterPro" id="IPR033454">
    <property type="entry name" value="RecG_wedge"/>
</dbReference>
<dbReference type="InterPro" id="IPR047112">
    <property type="entry name" value="RecG/Mfd"/>
</dbReference>
<evidence type="ECO:0000313" key="11">
    <source>
        <dbReference type="Proteomes" id="UP001049518"/>
    </source>
</evidence>
<keyword evidence="4 10" id="KW-0347">Helicase</keyword>
<dbReference type="SUPFAM" id="SSF52540">
    <property type="entry name" value="P-loop containing nucleoside triphosphate hydrolases"/>
    <property type="match status" value="2"/>
</dbReference>